<sequence length="101" mass="11417">MTRKQYQSATGQRSTQIAIASFVIGTLLLLAFLTTRHEYVLLAGFYYVLLALATNLIVLGNLLYQCARLHNHRDYYGVKILLVLANIPIAFVYLKIIINSL</sequence>
<keyword evidence="1" id="KW-0812">Transmembrane</keyword>
<keyword evidence="1" id="KW-1133">Transmembrane helix</keyword>
<reference evidence="2 3" key="1">
    <citation type="submission" date="2016-11" db="EMBL/GenBank/DDBJ databases">
        <authorList>
            <person name="Jaros S."/>
            <person name="Januszkiewicz K."/>
            <person name="Wedrychowicz H."/>
        </authorList>
    </citation>
    <scope>NUCLEOTIDE SEQUENCE [LARGE SCALE GENOMIC DNA]</scope>
    <source>
        <strain evidence="2 3">DSM 25660</strain>
    </source>
</reference>
<evidence type="ECO:0000313" key="3">
    <source>
        <dbReference type="Proteomes" id="UP000184147"/>
    </source>
</evidence>
<protein>
    <recommendedName>
        <fullName evidence="4">Branched-chain amino acid:cation transporter, LIVCS family</fullName>
    </recommendedName>
</protein>
<gene>
    <name evidence="2" type="ORF">SAMN05444377_106153</name>
</gene>
<dbReference type="RefSeq" id="WP_073362917.1">
    <property type="nucleotide sequence ID" value="NZ_FQVQ01000006.1"/>
</dbReference>
<evidence type="ECO:0000313" key="2">
    <source>
        <dbReference type="EMBL" id="SHF31741.1"/>
    </source>
</evidence>
<name>A0A1M5AN94_9FLAO</name>
<feature type="transmembrane region" description="Helical" evidence="1">
    <location>
        <begin position="39"/>
        <end position="64"/>
    </location>
</feature>
<dbReference type="EMBL" id="FQVQ01000006">
    <property type="protein sequence ID" value="SHF31741.1"/>
    <property type="molecule type" value="Genomic_DNA"/>
</dbReference>
<feature type="transmembrane region" description="Helical" evidence="1">
    <location>
        <begin position="76"/>
        <end position="98"/>
    </location>
</feature>
<organism evidence="2 3">
    <name type="scientific">Flavobacterium fontis</name>
    <dbReference type="NCBI Taxonomy" id="1124188"/>
    <lineage>
        <taxon>Bacteria</taxon>
        <taxon>Pseudomonadati</taxon>
        <taxon>Bacteroidota</taxon>
        <taxon>Flavobacteriia</taxon>
        <taxon>Flavobacteriales</taxon>
        <taxon>Flavobacteriaceae</taxon>
        <taxon>Flavobacterium</taxon>
    </lineage>
</organism>
<feature type="transmembrane region" description="Helical" evidence="1">
    <location>
        <begin position="15"/>
        <end position="33"/>
    </location>
</feature>
<proteinExistence type="predicted"/>
<evidence type="ECO:0000256" key="1">
    <source>
        <dbReference type="SAM" id="Phobius"/>
    </source>
</evidence>
<dbReference type="STRING" id="1124188.SAMN05444377_106153"/>
<keyword evidence="1" id="KW-0472">Membrane</keyword>
<dbReference type="Proteomes" id="UP000184147">
    <property type="component" value="Unassembled WGS sequence"/>
</dbReference>
<accession>A0A1M5AN94</accession>
<keyword evidence="3" id="KW-1185">Reference proteome</keyword>
<dbReference type="OrthoDB" id="1374578at2"/>
<dbReference type="AlphaFoldDB" id="A0A1M5AN94"/>
<evidence type="ECO:0008006" key="4">
    <source>
        <dbReference type="Google" id="ProtNLM"/>
    </source>
</evidence>